<dbReference type="SUPFAM" id="SSF56645">
    <property type="entry name" value="Acyl-CoA dehydrogenase NM domain-like"/>
    <property type="match status" value="1"/>
</dbReference>
<evidence type="ECO:0000256" key="12">
    <source>
        <dbReference type="ARBA" id="ARBA00023140"/>
    </source>
</evidence>
<dbReference type="FunFam" id="1.20.140.10:FF:000010">
    <property type="entry name" value="Acyl-coenzyme A oxidase"/>
    <property type="match status" value="1"/>
</dbReference>
<dbReference type="Proteomes" id="UP001055712">
    <property type="component" value="Unassembled WGS sequence"/>
</dbReference>
<dbReference type="InterPro" id="IPR009100">
    <property type="entry name" value="AcylCoA_DH/oxidase_NM_dom_sf"/>
</dbReference>
<dbReference type="FunFam" id="1.20.140.10:FF:000007">
    <property type="entry name" value="Acyl-coenzyme A oxidase"/>
    <property type="match status" value="1"/>
</dbReference>
<feature type="region of interest" description="Disordered" evidence="14">
    <location>
        <begin position="877"/>
        <end position="931"/>
    </location>
</feature>
<dbReference type="FunFam" id="2.40.110.10:FF:000005">
    <property type="entry name" value="Acyl-coenzyme A oxidase"/>
    <property type="match status" value="1"/>
</dbReference>
<reference evidence="16" key="1">
    <citation type="journal article" date="2019" name="Plant J.">
        <title>Chlorella vulgaris genome assembly and annotation reveals the molecular basis for metabolic acclimation to high light conditions.</title>
        <authorList>
            <person name="Cecchin M."/>
            <person name="Marcolungo L."/>
            <person name="Rossato M."/>
            <person name="Girolomoni L."/>
            <person name="Cosentino E."/>
            <person name="Cuine S."/>
            <person name="Li-Beisson Y."/>
            <person name="Delledonne M."/>
            <person name="Ballottari M."/>
        </authorList>
    </citation>
    <scope>NUCLEOTIDE SEQUENCE</scope>
    <source>
        <strain evidence="16">211/11P</strain>
    </source>
</reference>
<dbReference type="GO" id="GO:0005504">
    <property type="term" value="F:fatty acid binding"/>
    <property type="evidence" value="ECO:0007669"/>
    <property type="project" value="TreeGrafter"/>
</dbReference>
<evidence type="ECO:0000256" key="1">
    <source>
        <dbReference type="ARBA" id="ARBA00001201"/>
    </source>
</evidence>
<feature type="region of interest" description="Disordered" evidence="14">
    <location>
        <begin position="754"/>
        <end position="793"/>
    </location>
</feature>
<keyword evidence="12" id="KW-0576">Peroxisome</keyword>
<keyword evidence="11" id="KW-0443">Lipid metabolism</keyword>
<keyword evidence="7" id="KW-0285">Flavoprotein</keyword>
<evidence type="ECO:0000256" key="11">
    <source>
        <dbReference type="ARBA" id="ARBA00023098"/>
    </source>
</evidence>
<evidence type="ECO:0000256" key="13">
    <source>
        <dbReference type="RuleBase" id="RU003814"/>
    </source>
</evidence>
<dbReference type="GO" id="GO:0055088">
    <property type="term" value="P:lipid homeostasis"/>
    <property type="evidence" value="ECO:0007669"/>
    <property type="project" value="TreeGrafter"/>
</dbReference>
<dbReference type="SMART" id="SM00500">
    <property type="entry name" value="SFM"/>
    <property type="match status" value="1"/>
</dbReference>
<feature type="compositionally biased region" description="Gly residues" evidence="14">
    <location>
        <begin position="915"/>
        <end position="929"/>
    </location>
</feature>
<sequence>MESTQRRLAVLSTHLSDTHVSEAAGFGSSTQPDVGLVLADTAAGSSPSGLRTELQRVFDHDSYQERAHMKDLMRAELFTPRYAISVAEERELALQRLRVLCHSGAFCIEDFRSDPMKIFAAHECAAFADVSMATKMTVQFNLFGGTVLKLGTQKHHDLLLRGITTLDDIGCFALTELGFGNNAVEMETTATFDVDADEFIIHTPSTLGQKFWITNSATDAHWAVVFAQLLIKGTNQGIHGFLVPIRNKQDMRPCCGVRIEDMGHKMGCNGVDNGKLWFDHVQVPRSALLDASSQVQRDGSFRSDVPRARDRFLKVADQLLSGRVCIASMMQSGSKMALAVAFRYAASRLCVGPTGKSDTPILEYQLQQRALTPLLATTVALNLGLNYVKERWAAASGFAAGQVVDADTQREVVMLCCAIKPLCGWNAEETVTVCRERCGGQGYQSCNKFGALLGFAHAGMTAEGDNRVLFQKVAKELTASTHTPAVRARLAAAASAPAVTAASVSSLEVVQALFVVREGRLLAQLLAAMSSAKGGAQVFEVWMRQQSDAVQHTATAYAEREVLQACVRALAAPGLSAPARAVLEPVLRLYAVHRLEQDLAWFLTEGLVPLAAGKAVGDAARSLCAQLAPQCRLLVDSFGIPEHLVAAPIAGDWARYNETDNQGELLGEHCHCAVAESRPQQRLRVRARCASPKGYLCRSRIQAVGAPASRRADMDRFKELVAAKRKTADEEFQGKKYMKRSEIEALRMAKLREEEEQERAAKEAKRRAAAGEDADGQSQPATRGGGGEAARPDSKAVAAAAATAAALAVPAVNLSREEVVRRLRALKEPIMLFGETDEQLLARMLLAEQNVQVDDETKGGGENENLHIRFKREAKEAKLKRAEGGPGDKAKAKAGAEKVERDSKAADKGAAMAAGGAGGDAQQQEGGGEQQAVVEVDPEQQRLMAAFQAAAEAIKEKAMPVEDRVAKWLRIWMKDWEEDLEARPEDIKTTAAGYQADMRFKETSQYLKPLFARLKNRSLNPSLLAGLVMIVQHCKERNYLAAYEIYMGVSIGNAAWPIGVTQVGLHERSAREKIRLGYSSAVAHIMNDEATRKFIQALKRVMTFCQRRYPTDPSRCVDFDGFSNAGRGAVGGGGDKAALLQAIAKGETLALAPAPAKVDAVSGAVKIPQNWDAKLRAALQEVDRSDNLEIKAEREEQKQQEQQKQDAATAAAAAATVNPWPAHRLPLVQVTVLSIQRSGMAGQSSFNDRVEAFRCRLVDRRINSSLAAAKGTAELLRQLVTMSRLNTPELLLAEVKKVGLRIQSAKPIELVIGNIVRRVLHIIREEREAEQEEQDDDLMMAAFSGTVELPANMGANVGGLSKAFRPPFATASSRTLSLHNLLDLGAMGDAAAAVTAAAGGGGSSGAASSSSLAGATSPPAPAPSKQGGGGGGGRRSSLDEKDRRVGKAGQWGRKQEVIDGVNDLIQELKDIDDNIAAQAVDHIHANEVILVLGHSKTVLHFLRKAAEKRNFEVVVAEAAPTYQGHQMAAELAALGIHATIIADSAVFAMMARVNKVLATAQALLANGGAMAPVGTHIAAMAARRHSVPFVVLCGIYKLATLFPHNPSVTFNDFKDPADILPYTHPAVGLPDKAKAEAFNRMKAEGNDEWKSGLPANMPELTVINPSYDYVPPELISLFITDQGNGFMPSYVYRQLTEFYHRQDFILDKKQLDLLIGG</sequence>
<evidence type="ECO:0000313" key="16">
    <source>
        <dbReference type="EMBL" id="KAI3425021.1"/>
    </source>
</evidence>
<evidence type="ECO:0000256" key="10">
    <source>
        <dbReference type="ARBA" id="ARBA00023002"/>
    </source>
</evidence>
<evidence type="ECO:0000256" key="7">
    <source>
        <dbReference type="ARBA" id="ARBA00022630"/>
    </source>
</evidence>
<dbReference type="InterPro" id="IPR036285">
    <property type="entry name" value="PRP4-like_sf"/>
</dbReference>
<evidence type="ECO:0000256" key="5">
    <source>
        <dbReference type="ARBA" id="ARBA00007251"/>
    </source>
</evidence>
<dbReference type="EC" id="1.3.3.6" evidence="6"/>
<dbReference type="SUPFAM" id="SSF158230">
    <property type="entry name" value="PRP4-like"/>
    <property type="match status" value="1"/>
</dbReference>
<dbReference type="GO" id="GO:0033540">
    <property type="term" value="P:fatty acid beta-oxidation using acyl-CoA oxidase"/>
    <property type="evidence" value="ECO:0007669"/>
    <property type="project" value="TreeGrafter"/>
</dbReference>
<evidence type="ECO:0000259" key="15">
    <source>
        <dbReference type="SMART" id="SM00500"/>
    </source>
</evidence>
<evidence type="ECO:0000256" key="3">
    <source>
        <dbReference type="ARBA" id="ARBA00004275"/>
    </source>
</evidence>
<feature type="compositionally biased region" description="Basic and acidic residues" evidence="14">
    <location>
        <begin position="877"/>
        <end position="907"/>
    </location>
</feature>
<dbReference type="Gene3D" id="3.40.50.10470">
    <property type="entry name" value="Translation initiation factor eif-2b, domain 2"/>
    <property type="match status" value="1"/>
</dbReference>
<dbReference type="InterPro" id="IPR000649">
    <property type="entry name" value="IF-2B-related"/>
</dbReference>
<dbReference type="PANTHER" id="PTHR10909">
    <property type="entry name" value="ELECTRON TRANSPORT OXIDOREDUCTASE"/>
    <property type="match status" value="1"/>
</dbReference>
<comment type="catalytic activity">
    <reaction evidence="1">
        <text>a 2,3-saturated acyl-CoA + O2 = a (2E)-enoyl-CoA + H2O2</text>
        <dbReference type="Rhea" id="RHEA:38959"/>
        <dbReference type="ChEBI" id="CHEBI:15379"/>
        <dbReference type="ChEBI" id="CHEBI:16240"/>
        <dbReference type="ChEBI" id="CHEBI:58856"/>
        <dbReference type="ChEBI" id="CHEBI:65111"/>
        <dbReference type="EC" id="1.3.3.6"/>
    </reaction>
</comment>
<feature type="domain" description="Pre-mRNA processing factor 4 (PRP4)-like" evidence="15">
    <location>
        <begin position="814"/>
        <end position="863"/>
    </location>
</feature>
<evidence type="ECO:0000256" key="9">
    <source>
        <dbReference type="ARBA" id="ARBA00022832"/>
    </source>
</evidence>
<comment type="caution">
    <text evidence="16">The sequence shown here is derived from an EMBL/GenBank/DDBJ whole genome shotgun (WGS) entry which is preliminary data.</text>
</comment>
<reference evidence="16" key="2">
    <citation type="submission" date="2020-11" db="EMBL/GenBank/DDBJ databases">
        <authorList>
            <person name="Cecchin M."/>
            <person name="Marcolungo L."/>
            <person name="Rossato M."/>
            <person name="Girolomoni L."/>
            <person name="Cosentino E."/>
            <person name="Cuine S."/>
            <person name="Li-Beisson Y."/>
            <person name="Delledonne M."/>
            <person name="Ballottari M."/>
        </authorList>
    </citation>
    <scope>NUCLEOTIDE SEQUENCE</scope>
    <source>
        <strain evidence="16">211/11P</strain>
        <tissue evidence="16">Whole cell</tissue>
    </source>
</reference>
<dbReference type="Gene3D" id="1.20.940.10">
    <property type="entry name" value="Functional domain of the splicing factor Prp18"/>
    <property type="match status" value="1"/>
</dbReference>
<proteinExistence type="inferred from homology"/>
<feature type="region of interest" description="Disordered" evidence="14">
    <location>
        <begin position="1397"/>
        <end position="1451"/>
    </location>
</feature>
<evidence type="ECO:0000256" key="4">
    <source>
        <dbReference type="ARBA" id="ARBA00006288"/>
    </source>
</evidence>
<dbReference type="GO" id="GO:0005681">
    <property type="term" value="C:spliceosomal complex"/>
    <property type="evidence" value="ECO:0007669"/>
    <property type="project" value="InterPro"/>
</dbReference>
<gene>
    <name evidence="16" type="ORF">D9Q98_008403</name>
</gene>
<dbReference type="EMBL" id="SIDB01000012">
    <property type="protein sequence ID" value="KAI3425021.1"/>
    <property type="molecule type" value="Genomic_DNA"/>
</dbReference>
<organism evidence="16 17">
    <name type="scientific">Chlorella vulgaris</name>
    <name type="common">Green alga</name>
    <dbReference type="NCBI Taxonomy" id="3077"/>
    <lineage>
        <taxon>Eukaryota</taxon>
        <taxon>Viridiplantae</taxon>
        <taxon>Chlorophyta</taxon>
        <taxon>core chlorophytes</taxon>
        <taxon>Trebouxiophyceae</taxon>
        <taxon>Chlorellales</taxon>
        <taxon>Chlorellaceae</taxon>
        <taxon>Chlorella clade</taxon>
        <taxon>Chlorella</taxon>
    </lineage>
</organism>
<dbReference type="InterPro" id="IPR002655">
    <property type="entry name" value="Acyl-CoA_oxidase_C"/>
</dbReference>
<evidence type="ECO:0000313" key="17">
    <source>
        <dbReference type="Proteomes" id="UP001055712"/>
    </source>
</evidence>
<dbReference type="Pfam" id="PF02840">
    <property type="entry name" value="Prp18"/>
    <property type="match status" value="1"/>
</dbReference>
<dbReference type="InterPro" id="IPR046373">
    <property type="entry name" value="Acyl-CoA_Oxase/DH_mid-dom_sf"/>
</dbReference>
<accession>A0A9D4TGH3</accession>
<dbReference type="SUPFAM" id="SSF100950">
    <property type="entry name" value="NagB/RpiA/CoA transferase-like"/>
    <property type="match status" value="1"/>
</dbReference>
<keyword evidence="9" id="KW-0276">Fatty acid metabolism</keyword>
<dbReference type="InterPro" id="IPR004098">
    <property type="entry name" value="Prp18"/>
</dbReference>
<dbReference type="Pfam" id="PF02770">
    <property type="entry name" value="Acyl-CoA_dh_M"/>
    <property type="match status" value="1"/>
</dbReference>
<dbReference type="GO" id="GO:0003997">
    <property type="term" value="F:acyl-CoA oxidase activity"/>
    <property type="evidence" value="ECO:0007669"/>
    <property type="project" value="UniProtKB-EC"/>
</dbReference>
<dbReference type="Gene3D" id="2.40.110.10">
    <property type="entry name" value="Butyryl-CoA Dehydrogenase, subunit A, domain 2"/>
    <property type="match status" value="1"/>
</dbReference>
<evidence type="ECO:0000256" key="14">
    <source>
        <dbReference type="SAM" id="MobiDB-lite"/>
    </source>
</evidence>
<comment type="cofactor">
    <cofactor evidence="2">
        <name>FAD</name>
        <dbReference type="ChEBI" id="CHEBI:57692"/>
    </cofactor>
</comment>
<dbReference type="SUPFAM" id="SSF47938">
    <property type="entry name" value="Functional domain of the splicing factor Prp18"/>
    <property type="match status" value="1"/>
</dbReference>
<dbReference type="GO" id="GO:0005777">
    <property type="term" value="C:peroxisome"/>
    <property type="evidence" value="ECO:0007669"/>
    <property type="project" value="UniProtKB-SubCell"/>
</dbReference>
<dbReference type="Pfam" id="PF01756">
    <property type="entry name" value="ACOX"/>
    <property type="match status" value="1"/>
</dbReference>
<feature type="compositionally biased region" description="Low complexity" evidence="14">
    <location>
        <begin position="1405"/>
        <end position="1417"/>
    </location>
</feature>
<dbReference type="GO" id="GO:0008380">
    <property type="term" value="P:RNA splicing"/>
    <property type="evidence" value="ECO:0007669"/>
    <property type="project" value="InterPro"/>
</dbReference>
<dbReference type="PANTHER" id="PTHR10909:SF382">
    <property type="entry name" value="ACYL-COENZYME A OXIDASE"/>
    <property type="match status" value="1"/>
</dbReference>
<dbReference type="Gene3D" id="4.10.280.110">
    <property type="entry name" value="Pre-mRNA processing factor 4 domain"/>
    <property type="match status" value="1"/>
</dbReference>
<protein>
    <recommendedName>
        <fullName evidence="6">acyl-CoA oxidase</fullName>
        <ecNumber evidence="6">1.3.3.6</ecNumber>
    </recommendedName>
</protein>
<dbReference type="SUPFAM" id="SSF47203">
    <property type="entry name" value="Acyl-CoA dehydrogenase C-terminal domain-like"/>
    <property type="match status" value="2"/>
</dbReference>
<comment type="similarity">
    <text evidence="5 13">Belongs to the eIF-2B alpha/beta/delta subunits family.</text>
</comment>
<comment type="similarity">
    <text evidence="4">Belongs to the acyl-CoA oxidase family.</text>
</comment>
<dbReference type="OrthoDB" id="538336at2759"/>
<dbReference type="InterPro" id="IPR042529">
    <property type="entry name" value="IF_2B-like_C"/>
</dbReference>
<dbReference type="InterPro" id="IPR014906">
    <property type="entry name" value="PRP4-like"/>
</dbReference>
<evidence type="ECO:0000256" key="2">
    <source>
        <dbReference type="ARBA" id="ARBA00001974"/>
    </source>
</evidence>
<evidence type="ECO:0000256" key="8">
    <source>
        <dbReference type="ARBA" id="ARBA00022827"/>
    </source>
</evidence>
<dbReference type="InterPro" id="IPR037171">
    <property type="entry name" value="NagB/RpiA_transferase-like"/>
</dbReference>
<keyword evidence="17" id="KW-1185">Reference proteome</keyword>
<dbReference type="Gene3D" id="1.20.140.10">
    <property type="entry name" value="Butyryl-CoA Dehydrogenase, subunit A, domain 3"/>
    <property type="match status" value="2"/>
</dbReference>
<dbReference type="GO" id="GO:0071949">
    <property type="term" value="F:FAD binding"/>
    <property type="evidence" value="ECO:0007669"/>
    <property type="project" value="InterPro"/>
</dbReference>
<feature type="compositionally biased region" description="Basic and acidic residues" evidence="14">
    <location>
        <begin position="754"/>
        <end position="763"/>
    </location>
</feature>
<name>A0A9D4TGH3_CHLVU</name>
<dbReference type="Pfam" id="PF08799">
    <property type="entry name" value="PRP4"/>
    <property type="match status" value="1"/>
</dbReference>
<dbReference type="InterPro" id="IPR012258">
    <property type="entry name" value="Acyl-CoA_oxidase"/>
</dbReference>
<dbReference type="Pfam" id="PF01008">
    <property type="entry name" value="IF-2B"/>
    <property type="match status" value="1"/>
</dbReference>
<feature type="compositionally biased region" description="Basic and acidic residues" evidence="14">
    <location>
        <begin position="1436"/>
        <end position="1445"/>
    </location>
</feature>
<keyword evidence="8" id="KW-0274">FAD</keyword>
<dbReference type="InterPro" id="IPR036250">
    <property type="entry name" value="AcylCo_DH-like_C"/>
</dbReference>
<evidence type="ECO:0000256" key="6">
    <source>
        <dbReference type="ARBA" id="ARBA00012870"/>
    </source>
</evidence>
<dbReference type="InterPro" id="IPR055060">
    <property type="entry name" value="ACOX_C_alpha1"/>
</dbReference>
<keyword evidence="10" id="KW-0560">Oxidoreductase</keyword>
<dbReference type="Pfam" id="PF22924">
    <property type="entry name" value="ACOX_C_alpha1"/>
    <property type="match status" value="1"/>
</dbReference>
<comment type="subcellular location">
    <subcellularLocation>
        <location evidence="3">Peroxisome</location>
    </subcellularLocation>
</comment>
<dbReference type="InterPro" id="IPR006091">
    <property type="entry name" value="Acyl-CoA_Oxase/DH_mid-dom"/>
</dbReference>